<evidence type="ECO:0000256" key="6">
    <source>
        <dbReference type="PROSITE-ProRule" id="PRU00146"/>
    </source>
</evidence>
<dbReference type="SUPFAM" id="SSF57903">
    <property type="entry name" value="FYVE/PHD zinc finger"/>
    <property type="match status" value="1"/>
</dbReference>
<dbReference type="InterPro" id="IPR056511">
    <property type="entry name" value="IDM1_C"/>
</dbReference>
<keyword evidence="9" id="KW-0012">Acyltransferase</keyword>
<dbReference type="Pfam" id="PF16135">
    <property type="entry name" value="TDBD"/>
    <property type="match status" value="1"/>
</dbReference>
<dbReference type="CDD" id="cd04301">
    <property type="entry name" value="NAT_SF"/>
    <property type="match status" value="1"/>
</dbReference>
<organism evidence="9 10">
    <name type="scientific">Artemisia annua</name>
    <name type="common">Sweet wormwood</name>
    <dbReference type="NCBI Taxonomy" id="35608"/>
    <lineage>
        <taxon>Eukaryota</taxon>
        <taxon>Viridiplantae</taxon>
        <taxon>Streptophyta</taxon>
        <taxon>Embryophyta</taxon>
        <taxon>Tracheophyta</taxon>
        <taxon>Spermatophyta</taxon>
        <taxon>Magnoliopsida</taxon>
        <taxon>eudicotyledons</taxon>
        <taxon>Gunneridae</taxon>
        <taxon>Pentapetalae</taxon>
        <taxon>asterids</taxon>
        <taxon>campanulids</taxon>
        <taxon>Asterales</taxon>
        <taxon>Asteraceae</taxon>
        <taxon>Asteroideae</taxon>
        <taxon>Anthemideae</taxon>
        <taxon>Artemisiinae</taxon>
        <taxon>Artemisia</taxon>
    </lineage>
</organism>
<dbReference type="GO" id="GO:0008270">
    <property type="term" value="F:zinc ion binding"/>
    <property type="evidence" value="ECO:0007669"/>
    <property type="project" value="UniProtKB-KW"/>
</dbReference>
<dbReference type="GO" id="GO:0005634">
    <property type="term" value="C:nucleus"/>
    <property type="evidence" value="ECO:0007669"/>
    <property type="project" value="UniProtKB-SubCell"/>
</dbReference>
<dbReference type="InterPro" id="IPR011011">
    <property type="entry name" value="Znf_FYVE_PHD"/>
</dbReference>
<keyword evidence="2" id="KW-0479">Metal-binding</keyword>
<evidence type="ECO:0000256" key="1">
    <source>
        <dbReference type="ARBA" id="ARBA00004123"/>
    </source>
</evidence>
<name>A0A2U1PFZ3_ARTAN</name>
<dbReference type="SUPFAM" id="SSF55729">
    <property type="entry name" value="Acyl-CoA N-acyltransferases (Nat)"/>
    <property type="match status" value="1"/>
</dbReference>
<gene>
    <name evidence="9" type="ORF">CTI12_AA156990</name>
</gene>
<dbReference type="InterPro" id="IPR019787">
    <property type="entry name" value="Znf_PHD-finger"/>
</dbReference>
<sequence>MKGHYKSLKVLLKRRAGDSHGDGFEGSVNEDHIFKNVFYEYESGRRSKKYDVTGAINFESDEKMPKNTPICSESDNSVMTVQEDFQNTKEDDRHGGISEELALITRNAPDVKVKRIKVSFGERSNTKSYQEKVNKSPAPLKEVDSCLFQPPTLVTSLAESSEHIGDMVDNNVLGCIDPNDGKICDVKMKVPKKRWKESSFLEISTDEFSVPPEDSTMNPKPLLRYHTYRLLIAAGWAVGKRNRVLPNAGRAEYMFKTPEGRPVREFHRAWKMCGERLYNDAIFVGEYNAIRWTGYTEFQYDLYNTYAEVEELRNSGSTIDLARCWYLLDPFATSVFITKSWTNLRAGKEVNAERGVVNDPGSSKSPVICEKPISIIIKHKREKKRNFRYKDDEFLLSDLSSKQSSNKRSYVKNNKAVLENQYKRSYVKRNSLVPKALVPKAVRKYKTKKGGCRLLPRSAKPSKFCVRTVLSWLIDHGITYVKESIEYRNPQDNSVVKKGLVNRKVIFCLCCKKAFSLSEFKNHADFSSNGSCLNLFMKSGKPFTSCLLEAWSNESNVRRSAKRAAVQFMGNDQSDDSCGLCGDGGDLICCDNCLSTFHQSCLSTPELPEGSYYCLKCCCGSCGNVVRHKEAPLSNSLKCLQCEHKYHKRCTKGKGIKKNLVGSTWFCGETCEKIHSDLDSRIGRVNPISDGFSWTLLKCIHGDERVNSAQDYVALKAECNLKLAVALTIMEECFVPMVDTRTGIHMLPHVLYNWGSEYVRLNYEGFYTMVLEKDDILLCVASLRIHGATVAEMPLIATCSRHRRQGMCRRLMNAIEEMLKSSKVEKLVISAIPDLVETWTERFGFLPLEADEKKSLEKNNLMVFPGTVWLKKPMNQESTQGNHFLDEPNCSQRTFCGGGEIDGSGTSIDAVESDQLDMVAVECKEFLQDGVNCDEKLVEQVSVFSCDISTSKMEGSLLDSVCDVDPTLMYNDKDL</sequence>
<dbReference type="InterPro" id="IPR016181">
    <property type="entry name" value="Acyl_CoA_acyltransferase"/>
</dbReference>
<dbReference type="Pfam" id="PF23209">
    <property type="entry name" value="IDM1_C"/>
    <property type="match status" value="1"/>
</dbReference>
<reference evidence="9 10" key="1">
    <citation type="journal article" date="2018" name="Mol. Plant">
        <title>The genome of Artemisia annua provides insight into the evolution of Asteraceae family and artemisinin biosynthesis.</title>
        <authorList>
            <person name="Shen Q."/>
            <person name="Zhang L."/>
            <person name="Liao Z."/>
            <person name="Wang S."/>
            <person name="Yan T."/>
            <person name="Shi P."/>
            <person name="Liu M."/>
            <person name="Fu X."/>
            <person name="Pan Q."/>
            <person name="Wang Y."/>
            <person name="Lv Z."/>
            <person name="Lu X."/>
            <person name="Zhang F."/>
            <person name="Jiang W."/>
            <person name="Ma Y."/>
            <person name="Chen M."/>
            <person name="Hao X."/>
            <person name="Li L."/>
            <person name="Tang Y."/>
            <person name="Lv G."/>
            <person name="Zhou Y."/>
            <person name="Sun X."/>
            <person name="Brodelius P.E."/>
            <person name="Rose J.K.C."/>
            <person name="Tang K."/>
        </authorList>
    </citation>
    <scope>NUCLEOTIDE SEQUENCE [LARGE SCALE GENOMIC DNA]</scope>
    <source>
        <strain evidence="10">cv. Huhao1</strain>
        <tissue evidence="9">Leaf</tissue>
    </source>
</reference>
<dbReference type="Proteomes" id="UP000245207">
    <property type="component" value="Unassembled WGS sequence"/>
</dbReference>
<keyword evidence="4" id="KW-0862">Zinc</keyword>
<evidence type="ECO:0000256" key="4">
    <source>
        <dbReference type="ARBA" id="ARBA00022833"/>
    </source>
</evidence>
<comment type="subcellular location">
    <subcellularLocation>
        <location evidence="1">Nucleus</location>
    </subcellularLocation>
</comment>
<evidence type="ECO:0000256" key="5">
    <source>
        <dbReference type="ARBA" id="ARBA00023242"/>
    </source>
</evidence>
<dbReference type="OrthoDB" id="429143at2759"/>
<dbReference type="GO" id="GO:0016747">
    <property type="term" value="F:acyltransferase activity, transferring groups other than amino-acyl groups"/>
    <property type="evidence" value="ECO:0007669"/>
    <property type="project" value="InterPro"/>
</dbReference>
<evidence type="ECO:0000313" key="10">
    <source>
        <dbReference type="Proteomes" id="UP000245207"/>
    </source>
</evidence>
<dbReference type="InterPro" id="IPR000182">
    <property type="entry name" value="GNAT_dom"/>
</dbReference>
<dbReference type="PROSITE" id="PS51186">
    <property type="entry name" value="GNAT"/>
    <property type="match status" value="1"/>
</dbReference>
<keyword evidence="5" id="KW-0539">Nucleus</keyword>
<keyword evidence="3 6" id="KW-0863">Zinc-finger</keyword>
<dbReference type="STRING" id="35608.A0A2U1PFZ3"/>
<dbReference type="InterPro" id="IPR013083">
    <property type="entry name" value="Znf_RING/FYVE/PHD"/>
</dbReference>
<dbReference type="PANTHER" id="PTHR46508:SF27">
    <property type="entry name" value="HISTONE ACETYLTRANSFERASE CHROMATIN REGULATOR PHD FAMILY"/>
    <property type="match status" value="1"/>
</dbReference>
<feature type="domain" description="N-acetyltransferase" evidence="8">
    <location>
        <begin position="725"/>
        <end position="875"/>
    </location>
</feature>
<dbReference type="InterPro" id="IPR032308">
    <property type="entry name" value="TDBD"/>
</dbReference>
<dbReference type="PANTHER" id="PTHR46508">
    <property type="entry name" value="PHD FINGER FAMILY PROTEIN"/>
    <property type="match status" value="1"/>
</dbReference>
<feature type="domain" description="PHD-type" evidence="7">
    <location>
        <begin position="575"/>
        <end position="620"/>
    </location>
</feature>
<accession>A0A2U1PFZ3</accession>
<dbReference type="Gene3D" id="3.40.630.30">
    <property type="match status" value="1"/>
</dbReference>
<evidence type="ECO:0000256" key="3">
    <source>
        <dbReference type="ARBA" id="ARBA00022771"/>
    </source>
</evidence>
<dbReference type="Gene3D" id="3.30.40.10">
    <property type="entry name" value="Zinc/RING finger domain, C3HC4 (zinc finger)"/>
    <property type="match status" value="1"/>
</dbReference>
<dbReference type="EMBL" id="PKPP01001204">
    <property type="protein sequence ID" value="PWA84669.1"/>
    <property type="molecule type" value="Genomic_DNA"/>
</dbReference>
<keyword evidence="10" id="KW-1185">Reference proteome</keyword>
<protein>
    <submittedName>
        <fullName evidence="9">Acyl-CoA N-acyltransferase with RING/FYVE/PHD-type zinc finger protein</fullName>
    </submittedName>
</protein>
<comment type="caution">
    <text evidence="9">The sequence shown here is derived from an EMBL/GenBank/DDBJ whole genome shotgun (WGS) entry which is preliminary data.</text>
</comment>
<evidence type="ECO:0000256" key="2">
    <source>
        <dbReference type="ARBA" id="ARBA00022723"/>
    </source>
</evidence>
<dbReference type="InterPro" id="IPR001965">
    <property type="entry name" value="Znf_PHD"/>
</dbReference>
<proteinExistence type="predicted"/>
<dbReference type="PROSITE" id="PS50016">
    <property type="entry name" value="ZF_PHD_2"/>
    <property type="match status" value="1"/>
</dbReference>
<dbReference type="Pfam" id="PF00628">
    <property type="entry name" value="PHD"/>
    <property type="match status" value="1"/>
</dbReference>
<evidence type="ECO:0000313" key="9">
    <source>
        <dbReference type="EMBL" id="PWA84669.1"/>
    </source>
</evidence>
<evidence type="ECO:0000259" key="8">
    <source>
        <dbReference type="PROSITE" id="PS51186"/>
    </source>
</evidence>
<evidence type="ECO:0000259" key="7">
    <source>
        <dbReference type="PROSITE" id="PS50016"/>
    </source>
</evidence>
<dbReference type="AlphaFoldDB" id="A0A2U1PFZ3"/>
<keyword evidence="9" id="KW-0808">Transferase</keyword>
<dbReference type="SMART" id="SM00249">
    <property type="entry name" value="PHD"/>
    <property type="match status" value="2"/>
</dbReference>